<keyword evidence="2" id="KW-0813">Transport</keyword>
<dbReference type="InterPro" id="IPR005821">
    <property type="entry name" value="Ion_trans_dom"/>
</dbReference>
<dbReference type="InterPro" id="IPR028325">
    <property type="entry name" value="VG_K_chnl"/>
</dbReference>
<proteinExistence type="predicted"/>
<name>A0AA97K6Z1_EUBMA</name>
<organism evidence="15 16">
    <name type="scientific">Eublepharis macularius</name>
    <name type="common">Leopard gecko</name>
    <name type="synonym">Cyrtodactylus macularius</name>
    <dbReference type="NCBI Taxonomy" id="481883"/>
    <lineage>
        <taxon>Eukaryota</taxon>
        <taxon>Metazoa</taxon>
        <taxon>Chordata</taxon>
        <taxon>Craniata</taxon>
        <taxon>Vertebrata</taxon>
        <taxon>Euteleostomi</taxon>
        <taxon>Lepidosauria</taxon>
        <taxon>Squamata</taxon>
        <taxon>Bifurcata</taxon>
        <taxon>Gekkota</taxon>
        <taxon>Eublepharidae</taxon>
        <taxon>Eublepharinae</taxon>
        <taxon>Eublepharis</taxon>
    </lineage>
</organism>
<evidence type="ECO:0000259" key="14">
    <source>
        <dbReference type="SMART" id="SM00225"/>
    </source>
</evidence>
<dbReference type="InterPro" id="IPR003131">
    <property type="entry name" value="T1-type_BTB"/>
</dbReference>
<evidence type="ECO:0000256" key="4">
    <source>
        <dbReference type="ARBA" id="ARBA00022692"/>
    </source>
</evidence>
<evidence type="ECO:0000256" key="10">
    <source>
        <dbReference type="ARBA" id="ARBA00023136"/>
    </source>
</evidence>
<dbReference type="GO" id="GO:0001508">
    <property type="term" value="P:action potential"/>
    <property type="evidence" value="ECO:0007669"/>
    <property type="project" value="TreeGrafter"/>
</dbReference>
<dbReference type="Gene3D" id="1.10.287.70">
    <property type="match status" value="1"/>
</dbReference>
<dbReference type="RefSeq" id="XP_054851758.1">
    <property type="nucleotide sequence ID" value="XM_054995783.1"/>
</dbReference>
<dbReference type="SUPFAM" id="SSF81324">
    <property type="entry name" value="Voltage-gated potassium channels"/>
    <property type="match status" value="1"/>
</dbReference>
<dbReference type="GO" id="GO:0045211">
    <property type="term" value="C:postsynaptic membrane"/>
    <property type="evidence" value="ECO:0007669"/>
    <property type="project" value="TreeGrafter"/>
</dbReference>
<evidence type="ECO:0000256" key="12">
    <source>
        <dbReference type="SAM" id="MobiDB-lite"/>
    </source>
</evidence>
<evidence type="ECO:0000256" key="2">
    <source>
        <dbReference type="ARBA" id="ARBA00022448"/>
    </source>
</evidence>
<keyword evidence="15" id="KW-1185">Reference proteome</keyword>
<evidence type="ECO:0000256" key="5">
    <source>
        <dbReference type="ARBA" id="ARBA00022826"/>
    </source>
</evidence>
<dbReference type="Gene3D" id="3.30.710.10">
    <property type="entry name" value="Potassium Channel Kv1.1, Chain A"/>
    <property type="match status" value="1"/>
</dbReference>
<reference evidence="16" key="1">
    <citation type="submission" date="2025-08" db="UniProtKB">
        <authorList>
            <consortium name="RefSeq"/>
        </authorList>
    </citation>
    <scope>IDENTIFICATION</scope>
    <source>
        <tissue evidence="16">Blood</tissue>
    </source>
</reference>
<dbReference type="Gene3D" id="1.20.120.350">
    <property type="entry name" value="Voltage-gated potassium channels. Chain C"/>
    <property type="match status" value="1"/>
</dbReference>
<evidence type="ECO:0000256" key="11">
    <source>
        <dbReference type="ARBA" id="ARBA00023303"/>
    </source>
</evidence>
<dbReference type="GO" id="GO:0008076">
    <property type="term" value="C:voltage-gated potassium channel complex"/>
    <property type="evidence" value="ECO:0007669"/>
    <property type="project" value="InterPro"/>
</dbReference>
<keyword evidence="9" id="KW-0406">Ion transport</keyword>
<feature type="transmembrane region" description="Helical" evidence="13">
    <location>
        <begin position="241"/>
        <end position="260"/>
    </location>
</feature>
<keyword evidence="5" id="KW-0631">Potassium channel</keyword>
<accession>A0AA97K6Z1</accession>
<evidence type="ECO:0000256" key="13">
    <source>
        <dbReference type="SAM" id="Phobius"/>
    </source>
</evidence>
<dbReference type="PRINTS" id="PR00169">
    <property type="entry name" value="KCHANNEL"/>
</dbReference>
<dbReference type="SUPFAM" id="SSF54695">
    <property type="entry name" value="POZ domain"/>
    <property type="match status" value="1"/>
</dbReference>
<evidence type="ECO:0000256" key="9">
    <source>
        <dbReference type="ARBA" id="ARBA00023065"/>
    </source>
</evidence>
<dbReference type="InterPro" id="IPR003974">
    <property type="entry name" value="K_chnl_volt-dep_Kv3"/>
</dbReference>
<feature type="transmembrane region" description="Helical" evidence="13">
    <location>
        <begin position="374"/>
        <end position="395"/>
    </location>
</feature>
<dbReference type="Proteomes" id="UP001190640">
    <property type="component" value="Chromosome 13"/>
</dbReference>
<feature type="compositionally biased region" description="Polar residues" evidence="12">
    <location>
        <begin position="11"/>
        <end position="26"/>
    </location>
</feature>
<keyword evidence="7" id="KW-0630">Potassium</keyword>
<evidence type="ECO:0000256" key="7">
    <source>
        <dbReference type="ARBA" id="ARBA00022958"/>
    </source>
</evidence>
<dbReference type="FunFam" id="3.30.710.10:FF:000020">
    <property type="entry name" value="Potassium voltage-gated channel protein Shaw"/>
    <property type="match status" value="1"/>
</dbReference>
<dbReference type="Pfam" id="PF00520">
    <property type="entry name" value="Ion_trans"/>
    <property type="match status" value="1"/>
</dbReference>
<keyword evidence="3" id="KW-0633">Potassium transport</keyword>
<sequence length="451" mass="52104">MGCSPCASANAPGTSLRGQHQPNSKMEASKEKIVLNVGGRRYETYSSTLKTFPGTKLCQLTEPQAQAVSDYDPNANEFFFDRSAKLFGDVLNYYRTRHLHCPAGVCRALWEEELAFWGIPEAQLAPCCWVKLSHTEGLQEDLDLRGNNDDTNEDSLTLLGQGERRDYHWWARWQPKMWALFEKPYSSAGAMCLMVVSLLFNLGILILFFMEPTTYIEFDHYNTTRDYNIFHVALKPSLQKAISLLYVELFCILWFTFEFFMRLTFCPDKKKFLTNLLNVTDFLSLFPVYTELFLTTHISEMLDILSWLGFFRVLYIVKLLKIFKLLETPLMLRVLPFTFRSILKEVFILMMIFTFEILFFGALCYHAELHRPETFFDGMISSFYWAAITLTTVGYGDTYAISPFGRVIACCAAICGMLTIIFPLPIFLIKFQGYYATAVMKEKMKSNKRSH</sequence>
<dbReference type="Pfam" id="PF02214">
    <property type="entry name" value="BTB_2"/>
    <property type="match status" value="1"/>
</dbReference>
<keyword evidence="4 13" id="KW-0812">Transmembrane</keyword>
<dbReference type="InterPro" id="IPR000210">
    <property type="entry name" value="BTB/POZ_dom"/>
</dbReference>
<evidence type="ECO:0000313" key="15">
    <source>
        <dbReference type="Proteomes" id="UP001190640"/>
    </source>
</evidence>
<feature type="domain" description="BTB" evidence="14">
    <location>
        <begin position="31"/>
        <end position="134"/>
    </location>
</feature>
<evidence type="ECO:0000256" key="1">
    <source>
        <dbReference type="ARBA" id="ARBA00004141"/>
    </source>
</evidence>
<dbReference type="GO" id="GO:0032590">
    <property type="term" value="C:dendrite membrane"/>
    <property type="evidence" value="ECO:0007669"/>
    <property type="project" value="TreeGrafter"/>
</dbReference>
<evidence type="ECO:0000256" key="6">
    <source>
        <dbReference type="ARBA" id="ARBA00022882"/>
    </source>
</evidence>
<dbReference type="SMART" id="SM00225">
    <property type="entry name" value="BTB"/>
    <property type="match status" value="1"/>
</dbReference>
<feature type="transmembrane region" description="Helical" evidence="13">
    <location>
        <begin position="304"/>
        <end position="326"/>
    </location>
</feature>
<dbReference type="GO" id="GO:0005251">
    <property type="term" value="F:delayed rectifier potassium channel activity"/>
    <property type="evidence" value="ECO:0007669"/>
    <property type="project" value="TreeGrafter"/>
</dbReference>
<gene>
    <name evidence="16" type="primary">LOC129340892</name>
</gene>
<dbReference type="PRINTS" id="PR01498">
    <property type="entry name" value="SHAWCHANNEL"/>
</dbReference>
<keyword evidence="11" id="KW-0407">Ion channel</keyword>
<evidence type="ECO:0000313" key="16">
    <source>
        <dbReference type="RefSeq" id="XP_054851758.1"/>
    </source>
</evidence>
<dbReference type="InterPro" id="IPR027359">
    <property type="entry name" value="Volt_channel_dom_sf"/>
</dbReference>
<feature type="transmembrane region" description="Helical" evidence="13">
    <location>
        <begin position="272"/>
        <end position="292"/>
    </location>
</feature>
<dbReference type="GeneID" id="129340892"/>
<keyword evidence="6" id="KW-0851">Voltage-gated channel</keyword>
<evidence type="ECO:0000256" key="8">
    <source>
        <dbReference type="ARBA" id="ARBA00022989"/>
    </source>
</evidence>
<dbReference type="GO" id="GO:0042734">
    <property type="term" value="C:presynaptic membrane"/>
    <property type="evidence" value="ECO:0007669"/>
    <property type="project" value="TreeGrafter"/>
</dbReference>
<dbReference type="GO" id="GO:0043679">
    <property type="term" value="C:axon terminus"/>
    <property type="evidence" value="ECO:0007669"/>
    <property type="project" value="TreeGrafter"/>
</dbReference>
<dbReference type="PANTHER" id="PTHR11537">
    <property type="entry name" value="VOLTAGE-GATED POTASSIUM CHANNEL"/>
    <property type="match status" value="1"/>
</dbReference>
<dbReference type="PANTHER" id="PTHR11537:SF235">
    <property type="entry name" value="POTASSIUM VOLTAGE-GATED CHANNEL SUBFAMILY C MEMBER 1-LIKE"/>
    <property type="match status" value="1"/>
</dbReference>
<dbReference type="KEGG" id="emc:129340892"/>
<comment type="subcellular location">
    <subcellularLocation>
        <location evidence="1">Membrane</location>
        <topology evidence="1">Multi-pass membrane protein</topology>
    </subcellularLocation>
</comment>
<keyword evidence="10 13" id="KW-0472">Membrane</keyword>
<protein>
    <submittedName>
        <fullName evidence="16">Potassium voltage-gated channel subfamily C member 1-like isoform X1</fullName>
    </submittedName>
</protein>
<dbReference type="GO" id="GO:0032809">
    <property type="term" value="C:neuronal cell body membrane"/>
    <property type="evidence" value="ECO:0007669"/>
    <property type="project" value="TreeGrafter"/>
</dbReference>
<feature type="transmembrane region" description="Helical" evidence="13">
    <location>
        <begin position="346"/>
        <end position="368"/>
    </location>
</feature>
<keyword evidence="8 13" id="KW-1133">Transmembrane helix</keyword>
<dbReference type="InterPro" id="IPR011333">
    <property type="entry name" value="SKP1/BTB/POZ_sf"/>
</dbReference>
<feature type="transmembrane region" description="Helical" evidence="13">
    <location>
        <begin position="407"/>
        <end position="429"/>
    </location>
</feature>
<dbReference type="AlphaFoldDB" id="A0AA97K6Z1"/>
<feature type="transmembrane region" description="Helical" evidence="13">
    <location>
        <begin position="185"/>
        <end position="210"/>
    </location>
</feature>
<evidence type="ECO:0000256" key="3">
    <source>
        <dbReference type="ARBA" id="ARBA00022538"/>
    </source>
</evidence>
<dbReference type="GO" id="GO:0051260">
    <property type="term" value="P:protein homooligomerization"/>
    <property type="evidence" value="ECO:0007669"/>
    <property type="project" value="InterPro"/>
</dbReference>
<feature type="region of interest" description="Disordered" evidence="12">
    <location>
        <begin position="1"/>
        <end position="30"/>
    </location>
</feature>